<sequence>MDQLVASKPNGSLIQPTAAAEAFYCEVLQHMADSEIPFLVSGTYALASYTGIDRPTKDVDVFAKAGDALRLLAYFRDHGFDTVVVDERWLARVTRGELFVDIIYNMPTSSTHVTDEWFENAPTAELFGAKVHLVPPTEFIWSKIFVQDHHRYDGADVAHMILKCHRHIDWRRLLSRMELYWEVLLIAVMNFRFVYPSERDAIPDWLLDELLERLRNQAAVEPPGKKVCRGRIFSPRDYAIDVDEWGFSEAVGNLEEQYGTE</sequence>
<dbReference type="RefSeq" id="WP_249830122.1">
    <property type="nucleotide sequence ID" value="NZ_JAMGBE010000001.1"/>
</dbReference>
<dbReference type="Proteomes" id="UP001165342">
    <property type="component" value="Unassembled WGS sequence"/>
</dbReference>
<accession>A0ABT0RZ90</accession>
<comment type="caution">
    <text evidence="1">The sequence shown here is derived from an EMBL/GenBank/DDBJ whole genome shotgun (WGS) entry which is preliminary data.</text>
</comment>
<evidence type="ECO:0000313" key="2">
    <source>
        <dbReference type="Proteomes" id="UP001165342"/>
    </source>
</evidence>
<protein>
    <submittedName>
        <fullName evidence="1">Nucleotidyltransferase family protein</fullName>
    </submittedName>
</protein>
<keyword evidence="2" id="KW-1185">Reference proteome</keyword>
<reference evidence="1" key="1">
    <citation type="submission" date="2022-05" db="EMBL/GenBank/DDBJ databases">
        <authorList>
            <person name="Jo J.-H."/>
            <person name="Im W.-T."/>
        </authorList>
    </citation>
    <scope>NUCLEOTIDE SEQUENCE</scope>
    <source>
        <strain evidence="1">SE220</strain>
    </source>
</reference>
<dbReference type="Gene3D" id="3.30.460.40">
    <property type="match status" value="1"/>
</dbReference>
<dbReference type="InterPro" id="IPR043519">
    <property type="entry name" value="NT_sf"/>
</dbReference>
<dbReference type="EMBL" id="JAMGBE010000001">
    <property type="protein sequence ID" value="MCL6728615.1"/>
    <property type="molecule type" value="Genomic_DNA"/>
</dbReference>
<gene>
    <name evidence="1" type="ORF">LZ538_00910</name>
</gene>
<proteinExistence type="predicted"/>
<organism evidence="1 2">
    <name type="scientific">Sphingomonas hankyongi</name>
    <dbReference type="NCBI Taxonomy" id="2908209"/>
    <lineage>
        <taxon>Bacteria</taxon>
        <taxon>Pseudomonadati</taxon>
        <taxon>Pseudomonadota</taxon>
        <taxon>Alphaproteobacteria</taxon>
        <taxon>Sphingomonadales</taxon>
        <taxon>Sphingomonadaceae</taxon>
        <taxon>Sphingomonas</taxon>
    </lineage>
</organism>
<dbReference type="InterPro" id="IPR018700">
    <property type="entry name" value="DUF2204"/>
</dbReference>
<dbReference type="SUPFAM" id="SSF81301">
    <property type="entry name" value="Nucleotidyltransferase"/>
    <property type="match status" value="1"/>
</dbReference>
<evidence type="ECO:0000313" key="1">
    <source>
        <dbReference type="EMBL" id="MCL6728615.1"/>
    </source>
</evidence>
<dbReference type="Pfam" id="PF09970">
    <property type="entry name" value="DUF2204"/>
    <property type="match status" value="1"/>
</dbReference>
<name>A0ABT0RZ90_9SPHN</name>